<evidence type="ECO:0000313" key="2">
    <source>
        <dbReference type="Proteomes" id="UP001164250"/>
    </source>
</evidence>
<proteinExistence type="predicted"/>
<gene>
    <name evidence="1" type="ORF">Patl1_26872</name>
</gene>
<evidence type="ECO:0000313" key="1">
    <source>
        <dbReference type="EMBL" id="KAJ0092373.1"/>
    </source>
</evidence>
<reference evidence="2" key="1">
    <citation type="journal article" date="2023" name="G3 (Bethesda)">
        <title>Genome assembly and association tests identify interacting loci associated with vigor, precocity, and sex in interspecific pistachio rootstocks.</title>
        <authorList>
            <person name="Palmer W."/>
            <person name="Jacygrad E."/>
            <person name="Sagayaradj S."/>
            <person name="Cavanaugh K."/>
            <person name="Han R."/>
            <person name="Bertier L."/>
            <person name="Beede B."/>
            <person name="Kafkas S."/>
            <person name="Golino D."/>
            <person name="Preece J."/>
            <person name="Michelmore R."/>
        </authorList>
    </citation>
    <scope>NUCLEOTIDE SEQUENCE [LARGE SCALE GENOMIC DNA]</scope>
</reference>
<protein>
    <submittedName>
        <fullName evidence="1">Uncharacterized protein</fullName>
    </submittedName>
</protein>
<comment type="caution">
    <text evidence="1">The sequence shown here is derived from an EMBL/GenBank/DDBJ whole genome shotgun (WGS) entry which is preliminary data.</text>
</comment>
<keyword evidence="2" id="KW-1185">Reference proteome</keyword>
<dbReference type="Proteomes" id="UP001164250">
    <property type="component" value="Chromosome 7"/>
</dbReference>
<organism evidence="1 2">
    <name type="scientific">Pistacia atlantica</name>
    <dbReference type="NCBI Taxonomy" id="434234"/>
    <lineage>
        <taxon>Eukaryota</taxon>
        <taxon>Viridiplantae</taxon>
        <taxon>Streptophyta</taxon>
        <taxon>Embryophyta</taxon>
        <taxon>Tracheophyta</taxon>
        <taxon>Spermatophyta</taxon>
        <taxon>Magnoliopsida</taxon>
        <taxon>eudicotyledons</taxon>
        <taxon>Gunneridae</taxon>
        <taxon>Pentapetalae</taxon>
        <taxon>rosids</taxon>
        <taxon>malvids</taxon>
        <taxon>Sapindales</taxon>
        <taxon>Anacardiaceae</taxon>
        <taxon>Pistacia</taxon>
    </lineage>
</organism>
<dbReference type="EMBL" id="CM047903">
    <property type="protein sequence ID" value="KAJ0092373.1"/>
    <property type="molecule type" value="Genomic_DNA"/>
</dbReference>
<name>A0ACC1B0F4_9ROSI</name>
<sequence>MPGTTAWAGFYELAAPRKGENVEILKNKFGFDDAFNYKEEQDLDAALKRCFPDGIDIYFENVGGKMLDAVLLNMRLHGRITACGMISQYNLSQPEGVHNMMNIVFKRIQMKGFLATDYFPEYAKFLEVVLPLIRERKIVYLEDIVEGLENAPAALVGLFTGRNVGKQVVVVSRE</sequence>
<accession>A0ACC1B0F4</accession>